<keyword evidence="6 9" id="KW-0786">Thiamine pyrophosphate</keyword>
<dbReference type="GO" id="GO:0000287">
    <property type="term" value="F:magnesium ion binding"/>
    <property type="evidence" value="ECO:0007669"/>
    <property type="project" value="InterPro"/>
</dbReference>
<feature type="binding site" evidence="8">
    <location>
        <position position="462"/>
    </location>
    <ligand>
        <name>Mg(2+)</name>
        <dbReference type="ChEBI" id="CHEBI:18420"/>
    </ligand>
</feature>
<dbReference type="RefSeq" id="XP_040727970.1">
    <property type="nucleotide sequence ID" value="XM_040870920.1"/>
</dbReference>
<dbReference type="GO" id="GO:0005829">
    <property type="term" value="C:cytosol"/>
    <property type="evidence" value="ECO:0007669"/>
    <property type="project" value="TreeGrafter"/>
</dbReference>
<feature type="domain" description="Thiamine pyrophosphate enzyme central" evidence="10">
    <location>
        <begin position="193"/>
        <end position="304"/>
    </location>
</feature>
<dbReference type="InterPro" id="IPR012000">
    <property type="entry name" value="Thiamin_PyroP_enz_cen_dom"/>
</dbReference>
<feature type="domain" description="Thiamine pyrophosphate enzyme N-terminal TPP-binding" evidence="12">
    <location>
        <begin position="11"/>
        <end position="106"/>
    </location>
</feature>
<dbReference type="GO" id="GO:0004737">
    <property type="term" value="F:pyruvate decarboxylase activity"/>
    <property type="evidence" value="ECO:0007669"/>
    <property type="project" value="TreeGrafter"/>
</dbReference>
<dbReference type="InterPro" id="IPR029061">
    <property type="entry name" value="THDP-binding"/>
</dbReference>
<comment type="cofactor">
    <cofactor evidence="8">
        <name>Mg(2+)</name>
        <dbReference type="ChEBI" id="CHEBI:18420"/>
    </cofactor>
    <text evidence="8">Binds 1 Mg(2+) per subunit.</text>
</comment>
<dbReference type="FunFam" id="3.40.50.970:FF:000024">
    <property type="entry name" value="Pyruvate decarboxylase isozyme"/>
    <property type="match status" value="1"/>
</dbReference>
<evidence type="ECO:0000313" key="14">
    <source>
        <dbReference type="Proteomes" id="UP000193685"/>
    </source>
</evidence>
<dbReference type="InterPro" id="IPR012001">
    <property type="entry name" value="Thiamin_PyroP_enz_TPP-bd_dom"/>
</dbReference>
<evidence type="ECO:0000256" key="5">
    <source>
        <dbReference type="ARBA" id="ARBA00022842"/>
    </source>
</evidence>
<comment type="cofactor">
    <cofactor evidence="1">
        <name>thiamine diphosphate</name>
        <dbReference type="ChEBI" id="CHEBI:58937"/>
    </cofactor>
</comment>
<dbReference type="PANTHER" id="PTHR43452">
    <property type="entry name" value="PYRUVATE DECARBOXYLASE"/>
    <property type="match status" value="1"/>
</dbReference>
<evidence type="ECO:0000256" key="2">
    <source>
        <dbReference type="ARBA" id="ARBA00007812"/>
    </source>
</evidence>
<dbReference type="Proteomes" id="UP000193685">
    <property type="component" value="Unassembled WGS sequence"/>
</dbReference>
<evidence type="ECO:0000256" key="3">
    <source>
        <dbReference type="ARBA" id="ARBA00022723"/>
    </source>
</evidence>
<feature type="binding site" evidence="8">
    <location>
        <position position="433"/>
    </location>
    <ligand>
        <name>Mg(2+)</name>
        <dbReference type="ChEBI" id="CHEBI:18420"/>
    </ligand>
</feature>
<evidence type="ECO:0000259" key="11">
    <source>
        <dbReference type="Pfam" id="PF02775"/>
    </source>
</evidence>
<keyword evidence="14" id="KW-1185">Reference proteome</keyword>
<dbReference type="STRING" id="56484.A0A1Y2FUZ5"/>
<dbReference type="Pfam" id="PF02776">
    <property type="entry name" value="TPP_enzyme_N"/>
    <property type="match status" value="1"/>
</dbReference>
<dbReference type="SUPFAM" id="SSF52518">
    <property type="entry name" value="Thiamin diphosphate-binding fold (THDP-binding)"/>
    <property type="match status" value="2"/>
</dbReference>
<evidence type="ECO:0000259" key="12">
    <source>
        <dbReference type="Pfam" id="PF02776"/>
    </source>
</evidence>
<dbReference type="Gene3D" id="3.40.50.1220">
    <property type="entry name" value="TPP-binding domain"/>
    <property type="match status" value="1"/>
</dbReference>
<dbReference type="GO" id="GO:0005634">
    <property type="term" value="C:nucleus"/>
    <property type="evidence" value="ECO:0007669"/>
    <property type="project" value="TreeGrafter"/>
</dbReference>
<name>A0A1Y2FUZ5_PROLT</name>
<dbReference type="AlphaFoldDB" id="A0A1Y2FUZ5"/>
<keyword evidence="3 8" id="KW-0479">Metal-binding</keyword>
<dbReference type="InterPro" id="IPR029035">
    <property type="entry name" value="DHS-like_NAD/FAD-binding_dom"/>
</dbReference>
<dbReference type="OrthoDB" id="3970464at2759"/>
<dbReference type="Pfam" id="PF00205">
    <property type="entry name" value="TPP_enzyme_M"/>
    <property type="match status" value="1"/>
</dbReference>
<evidence type="ECO:0000256" key="8">
    <source>
        <dbReference type="PIRSR" id="PIRSR036565-2"/>
    </source>
</evidence>
<evidence type="ECO:0000256" key="7">
    <source>
        <dbReference type="ARBA" id="ARBA00023239"/>
    </source>
</evidence>
<evidence type="ECO:0000259" key="10">
    <source>
        <dbReference type="Pfam" id="PF00205"/>
    </source>
</evidence>
<keyword evidence="7" id="KW-0456">Lyase</keyword>
<dbReference type="Pfam" id="PF02775">
    <property type="entry name" value="TPP_enzyme_C"/>
    <property type="match status" value="1"/>
</dbReference>
<dbReference type="InterPro" id="IPR047214">
    <property type="entry name" value="TPP_PDC_IPDC"/>
</dbReference>
<dbReference type="EMBL" id="MCFI01000002">
    <property type="protein sequence ID" value="ORY87114.1"/>
    <property type="molecule type" value="Genomic_DNA"/>
</dbReference>
<dbReference type="CDD" id="cd07038">
    <property type="entry name" value="TPP_PYR_PDC_IPDC_like"/>
    <property type="match status" value="1"/>
</dbReference>
<dbReference type="SUPFAM" id="SSF52467">
    <property type="entry name" value="DHS-like NAD/FAD-binding domain"/>
    <property type="match status" value="1"/>
</dbReference>
<feature type="binding site" evidence="8">
    <location>
        <position position="460"/>
    </location>
    <ligand>
        <name>Mg(2+)</name>
        <dbReference type="ChEBI" id="CHEBI:18420"/>
    </ligand>
</feature>
<organism evidence="13 14">
    <name type="scientific">Protomyces lactucae-debilis</name>
    <dbReference type="NCBI Taxonomy" id="2754530"/>
    <lineage>
        <taxon>Eukaryota</taxon>
        <taxon>Fungi</taxon>
        <taxon>Dikarya</taxon>
        <taxon>Ascomycota</taxon>
        <taxon>Taphrinomycotina</taxon>
        <taxon>Taphrinomycetes</taxon>
        <taxon>Taphrinales</taxon>
        <taxon>Protomycetaceae</taxon>
        <taxon>Protomyces</taxon>
    </lineage>
</organism>
<dbReference type="InterPro" id="IPR012110">
    <property type="entry name" value="PDC/IPDC-like"/>
</dbReference>
<dbReference type="GO" id="GO:0000949">
    <property type="term" value="P:aromatic amino acid family catabolic process to alcohol via Ehrlich pathway"/>
    <property type="evidence" value="ECO:0007669"/>
    <property type="project" value="TreeGrafter"/>
</dbReference>
<dbReference type="PIRSF" id="PIRSF036565">
    <property type="entry name" value="Pyruvt_ip_decrb"/>
    <property type="match status" value="1"/>
</dbReference>
<evidence type="ECO:0000256" key="4">
    <source>
        <dbReference type="ARBA" id="ARBA00022793"/>
    </source>
</evidence>
<dbReference type="InterPro" id="IPR011766">
    <property type="entry name" value="TPP_enzyme_TPP-bd"/>
</dbReference>
<gene>
    <name evidence="13" type="ORF">BCR37DRAFT_390820</name>
</gene>
<keyword evidence="4" id="KW-0210">Decarboxylase</keyword>
<dbReference type="Gene3D" id="3.40.50.970">
    <property type="match status" value="2"/>
</dbReference>
<reference evidence="13 14" key="1">
    <citation type="submission" date="2016-07" db="EMBL/GenBank/DDBJ databases">
        <title>Pervasive Adenine N6-methylation of Active Genes in Fungi.</title>
        <authorList>
            <consortium name="DOE Joint Genome Institute"/>
            <person name="Mondo S.J."/>
            <person name="Dannebaum R.O."/>
            <person name="Kuo R.C."/>
            <person name="Labutti K."/>
            <person name="Haridas S."/>
            <person name="Kuo A."/>
            <person name="Salamov A."/>
            <person name="Ahrendt S.R."/>
            <person name="Lipzen A."/>
            <person name="Sullivan W."/>
            <person name="Andreopoulos W.B."/>
            <person name="Clum A."/>
            <person name="Lindquist E."/>
            <person name="Daum C."/>
            <person name="Ramamoorthy G.K."/>
            <person name="Gryganskyi A."/>
            <person name="Culley D."/>
            <person name="Magnuson J.K."/>
            <person name="James T.Y."/>
            <person name="O'Malley M.A."/>
            <person name="Stajich J.E."/>
            <person name="Spatafora J.W."/>
            <person name="Visel A."/>
            <person name="Grigoriev I.V."/>
        </authorList>
    </citation>
    <scope>NUCLEOTIDE SEQUENCE [LARGE SCALE GENOMIC DNA]</scope>
    <source>
        <strain evidence="13 14">12-1054</strain>
    </source>
</reference>
<evidence type="ECO:0000256" key="6">
    <source>
        <dbReference type="ARBA" id="ARBA00023052"/>
    </source>
</evidence>
<comment type="similarity">
    <text evidence="2 9">Belongs to the TPP enzyme family.</text>
</comment>
<sequence>MSITLSKYLLARQVFGVPGDFNLHFLDNIEEDDQLEWIGATNELNGAYAADGYARVVGAGFFVSTCGVGELSALNAFCGSYAEQIPVIHLVGTPSTQLTNKGLILHHTLGPQHNPDTFPRIWETCTVAQVNMTERTTPKEIDAAIEACIRRNQPIYISLPQDLVNLKFDAKALETPLNLEQPENWPEVEPIVVDHIVGLLKESKAPVLIMDAGANRDHIEEECDQLIRALPNVPYFQSAMGKSSVSEHYPNYAGVYCGSLSLESIEKTFQAADLVIFLGHINVDLNTGFFSCDTSKMKVVELHSTYTLVRGGRFERVGMKRMLPQLIKKLQNETITSTVPIPKDLALPRPKEPSAKGLVSYPFFWSRVEEYIQSGDVLFAEPGTCGFGLLDLKLPEKCKIVAQYMWASIGFGTASLVGGAAARTRRCIGFLGDGSYQMSFGELSTVVRYNLPCTIFLMNNEGYTVEKYLHGVKKHYNQINTKWRYLETMRYFGGDSELTWLVDTEEKLVQLFKDPKFLQREGCKFVEVRLPELDGGRLLTQVVVKQGRMGDDGAPIDYNEVGKPY</sequence>
<proteinExistence type="inferred from homology"/>
<keyword evidence="5 8" id="KW-0460">Magnesium</keyword>
<dbReference type="GO" id="GO:0030976">
    <property type="term" value="F:thiamine pyrophosphate binding"/>
    <property type="evidence" value="ECO:0007669"/>
    <property type="project" value="InterPro"/>
</dbReference>
<protein>
    <submittedName>
        <fullName evidence="13">Thiamin diphosphate-binding protein</fullName>
    </submittedName>
</protein>
<comment type="caution">
    <text evidence="13">The sequence shown here is derived from an EMBL/GenBank/DDBJ whole genome shotgun (WGS) entry which is preliminary data.</text>
</comment>
<dbReference type="CDD" id="cd02005">
    <property type="entry name" value="TPP_PDC_IPDC"/>
    <property type="match status" value="1"/>
</dbReference>
<evidence type="ECO:0000256" key="9">
    <source>
        <dbReference type="RuleBase" id="RU362132"/>
    </source>
</evidence>
<accession>A0A1Y2FUZ5</accession>
<evidence type="ECO:0000313" key="13">
    <source>
        <dbReference type="EMBL" id="ORY87114.1"/>
    </source>
</evidence>
<dbReference type="GeneID" id="63787519"/>
<dbReference type="PANTHER" id="PTHR43452:SF30">
    <property type="entry name" value="PYRUVATE DECARBOXYLASE ISOZYME 1-RELATED"/>
    <property type="match status" value="1"/>
</dbReference>
<feature type="domain" description="Thiamine pyrophosphate enzyme TPP-binding" evidence="11">
    <location>
        <begin position="399"/>
        <end position="528"/>
    </location>
</feature>
<evidence type="ECO:0000256" key="1">
    <source>
        <dbReference type="ARBA" id="ARBA00001964"/>
    </source>
</evidence>
<dbReference type="InterPro" id="IPR047213">
    <property type="entry name" value="TPP_PYR_PDC_IPDC-like"/>
</dbReference>